<sequence length="79" mass="8992">MYASHFRSEAFERPLSRRAPELRLRCGRTKGCMLNGRRDQPETSAYRGSAAVEVLEIDVAKTRSGWLVARPSPDLDERN</sequence>
<dbReference type="AlphaFoldDB" id="A0A4C1WAL9"/>
<dbReference type="EMBL" id="BGZK01000513">
    <property type="protein sequence ID" value="GBP47920.1"/>
    <property type="molecule type" value="Genomic_DNA"/>
</dbReference>
<proteinExistence type="predicted"/>
<protein>
    <submittedName>
        <fullName evidence="1">Uncharacterized protein</fullName>
    </submittedName>
</protein>
<organism evidence="1 2">
    <name type="scientific">Eumeta variegata</name>
    <name type="common">Bagworm moth</name>
    <name type="synonym">Eumeta japonica</name>
    <dbReference type="NCBI Taxonomy" id="151549"/>
    <lineage>
        <taxon>Eukaryota</taxon>
        <taxon>Metazoa</taxon>
        <taxon>Ecdysozoa</taxon>
        <taxon>Arthropoda</taxon>
        <taxon>Hexapoda</taxon>
        <taxon>Insecta</taxon>
        <taxon>Pterygota</taxon>
        <taxon>Neoptera</taxon>
        <taxon>Endopterygota</taxon>
        <taxon>Lepidoptera</taxon>
        <taxon>Glossata</taxon>
        <taxon>Ditrysia</taxon>
        <taxon>Tineoidea</taxon>
        <taxon>Psychidae</taxon>
        <taxon>Oiketicinae</taxon>
        <taxon>Eumeta</taxon>
    </lineage>
</organism>
<comment type="caution">
    <text evidence="1">The sequence shown here is derived from an EMBL/GenBank/DDBJ whole genome shotgun (WGS) entry which is preliminary data.</text>
</comment>
<name>A0A4C1WAL9_EUMVA</name>
<evidence type="ECO:0000313" key="2">
    <source>
        <dbReference type="Proteomes" id="UP000299102"/>
    </source>
</evidence>
<evidence type="ECO:0000313" key="1">
    <source>
        <dbReference type="EMBL" id="GBP47920.1"/>
    </source>
</evidence>
<dbReference type="Proteomes" id="UP000299102">
    <property type="component" value="Unassembled WGS sequence"/>
</dbReference>
<keyword evidence="2" id="KW-1185">Reference proteome</keyword>
<accession>A0A4C1WAL9</accession>
<gene>
    <name evidence="1" type="ORF">EVAR_31460_1</name>
</gene>
<reference evidence="1 2" key="1">
    <citation type="journal article" date="2019" name="Commun. Biol.">
        <title>The bagworm genome reveals a unique fibroin gene that provides high tensile strength.</title>
        <authorList>
            <person name="Kono N."/>
            <person name="Nakamura H."/>
            <person name="Ohtoshi R."/>
            <person name="Tomita M."/>
            <person name="Numata K."/>
            <person name="Arakawa K."/>
        </authorList>
    </citation>
    <scope>NUCLEOTIDE SEQUENCE [LARGE SCALE GENOMIC DNA]</scope>
</reference>